<dbReference type="Proteomes" id="UP000054560">
    <property type="component" value="Unassembled WGS sequence"/>
</dbReference>
<dbReference type="EMBL" id="KQ242703">
    <property type="protein sequence ID" value="KNC77537.1"/>
    <property type="molecule type" value="Genomic_DNA"/>
</dbReference>
<dbReference type="PROSITE" id="PS50089">
    <property type="entry name" value="ZF_RING_2"/>
    <property type="match status" value="1"/>
</dbReference>
<keyword evidence="11" id="KW-1185">Reference proteome</keyword>
<dbReference type="SMART" id="SM00184">
    <property type="entry name" value="RING"/>
    <property type="match status" value="1"/>
</dbReference>
<dbReference type="SUPFAM" id="SSF50978">
    <property type="entry name" value="WD40 repeat-like"/>
    <property type="match status" value="1"/>
</dbReference>
<sequence>MDAVNLTTPTAAVSTDTQSVTTHNRGQGNDTDANVLHGTNNTDAELTATRSRHTIAIQPNATTPADVTTDQSTTTRGVVCTLSGRTPATRPRAVPSNTRGIVAEQEEDESKVVDSGEGSRSVAKSDKPRMECSICRDTIKEPAVTKCGHSFCTACIHKHLEYARGCPVCGKELFETDLFHNFLLDDLMSGKNQSQIKDGTARMKDVISLLQTREHIDDTDIEVLLKVLHQKRAVQLEQSEILDLDVMCEFFKASLDSRRTVLRKLQDEIFMLERDHEVGSLLRAAAQDRRESSRIARVAGKRTFDEMCEMGGPDATFETSKVPPSTSTEQLRYYSVTRQSRVPTVTEDIPSTSSRQISRIEKLFSPSNQRLETKKTAVHNHLTNITKRYFEIRRNTFDNREALSDFRNILKDCTRYSRLEEKSFFAFSGLYNHSSIVSSIEFDKEGQYFATAGVSKSIKLFDFDAMAADPRAVDRHIPSREMTSTAKISCLAWNPYIKQQIASCDYDGLVQLWDTVTGQATCKLQEHDKRAWSVNFCERNPQLLASGSDDSKVKIWSTNRAQSVKTIQSSANVCCVRFSPTEPHYLAFGGADHHIHYYDLRAPQRPLALLKGHKKAVSYVRFLSNNEIASASTDSTLKLWKLDQTDPIVETFTGHSNTRNFVGLTSNGDYIACGSENNAVYAYYKGLSSPVAQYRFATFDPITGEEVPRDDVAHFVSSVCWKRQVTI</sequence>
<dbReference type="SMART" id="SM00320">
    <property type="entry name" value="WD40"/>
    <property type="match status" value="6"/>
</dbReference>
<dbReference type="InterPro" id="IPR042755">
    <property type="entry name" value="COP1"/>
</dbReference>
<dbReference type="PANTHER" id="PTHR44080:SF1">
    <property type="entry name" value="E3 UBIQUITIN-PROTEIN LIGASE COP1"/>
    <property type="match status" value="1"/>
</dbReference>
<evidence type="ECO:0000256" key="7">
    <source>
        <dbReference type="PROSITE-ProRule" id="PRU00221"/>
    </source>
</evidence>
<dbReference type="InterPro" id="IPR017907">
    <property type="entry name" value="Znf_RING_CS"/>
</dbReference>
<reference evidence="10 11" key="1">
    <citation type="submission" date="2011-02" db="EMBL/GenBank/DDBJ databases">
        <title>The Genome Sequence of Sphaeroforma arctica JP610.</title>
        <authorList>
            <consortium name="The Broad Institute Genome Sequencing Platform"/>
            <person name="Russ C."/>
            <person name="Cuomo C."/>
            <person name="Young S.K."/>
            <person name="Zeng Q."/>
            <person name="Gargeya S."/>
            <person name="Alvarado L."/>
            <person name="Berlin A."/>
            <person name="Chapman S.B."/>
            <person name="Chen Z."/>
            <person name="Freedman E."/>
            <person name="Gellesch M."/>
            <person name="Goldberg J."/>
            <person name="Griggs A."/>
            <person name="Gujja S."/>
            <person name="Heilman E."/>
            <person name="Heiman D."/>
            <person name="Howarth C."/>
            <person name="Mehta T."/>
            <person name="Neiman D."/>
            <person name="Pearson M."/>
            <person name="Roberts A."/>
            <person name="Saif S."/>
            <person name="Shea T."/>
            <person name="Shenoy N."/>
            <person name="Sisk P."/>
            <person name="Stolte C."/>
            <person name="Sykes S."/>
            <person name="White J."/>
            <person name="Yandava C."/>
            <person name="Burger G."/>
            <person name="Gray M.W."/>
            <person name="Holland P.W.H."/>
            <person name="King N."/>
            <person name="Lang F.B.F."/>
            <person name="Roger A.J."/>
            <person name="Ruiz-Trillo I."/>
            <person name="Haas B."/>
            <person name="Nusbaum C."/>
            <person name="Birren B."/>
        </authorList>
    </citation>
    <scope>NUCLEOTIDE SEQUENCE [LARGE SCALE GENOMIC DNA]</scope>
    <source>
        <strain evidence="10 11">JP610</strain>
    </source>
</reference>
<dbReference type="GeneID" id="25910508"/>
<dbReference type="InterPro" id="IPR036322">
    <property type="entry name" value="WD40_repeat_dom_sf"/>
</dbReference>
<gene>
    <name evidence="10" type="ORF">SARC_10004</name>
</gene>
<evidence type="ECO:0000256" key="2">
    <source>
        <dbReference type="ARBA" id="ARBA00022723"/>
    </source>
</evidence>
<feature type="region of interest" description="Disordered" evidence="8">
    <location>
        <begin position="1"/>
        <end position="38"/>
    </location>
</feature>
<dbReference type="InterPro" id="IPR001680">
    <property type="entry name" value="WD40_rpt"/>
</dbReference>
<keyword evidence="4 6" id="KW-0863">Zinc-finger</keyword>
<dbReference type="PROSITE" id="PS00518">
    <property type="entry name" value="ZF_RING_1"/>
    <property type="match status" value="1"/>
</dbReference>
<dbReference type="PROSITE" id="PS50294">
    <property type="entry name" value="WD_REPEATS_REGION"/>
    <property type="match status" value="2"/>
</dbReference>
<evidence type="ECO:0000313" key="11">
    <source>
        <dbReference type="Proteomes" id="UP000054560"/>
    </source>
</evidence>
<dbReference type="RefSeq" id="XP_014151439.1">
    <property type="nucleotide sequence ID" value="XM_014295964.1"/>
</dbReference>
<proteinExistence type="predicted"/>
<evidence type="ECO:0000256" key="1">
    <source>
        <dbReference type="ARBA" id="ARBA00022574"/>
    </source>
</evidence>
<evidence type="ECO:0000256" key="6">
    <source>
        <dbReference type="PROSITE-ProRule" id="PRU00175"/>
    </source>
</evidence>
<keyword evidence="1 7" id="KW-0853">WD repeat</keyword>
<dbReference type="Pfam" id="PF13923">
    <property type="entry name" value="zf-C3HC4_2"/>
    <property type="match status" value="1"/>
</dbReference>
<dbReference type="SUPFAM" id="SSF57850">
    <property type="entry name" value="RING/U-box"/>
    <property type="match status" value="1"/>
</dbReference>
<evidence type="ECO:0000256" key="5">
    <source>
        <dbReference type="ARBA" id="ARBA00022833"/>
    </source>
</evidence>
<dbReference type="InterPro" id="IPR015943">
    <property type="entry name" value="WD40/YVTN_repeat-like_dom_sf"/>
</dbReference>
<organism evidence="10 11">
    <name type="scientific">Sphaeroforma arctica JP610</name>
    <dbReference type="NCBI Taxonomy" id="667725"/>
    <lineage>
        <taxon>Eukaryota</taxon>
        <taxon>Ichthyosporea</taxon>
        <taxon>Ichthyophonida</taxon>
        <taxon>Sphaeroforma</taxon>
    </lineage>
</organism>
<feature type="repeat" description="WD" evidence="7">
    <location>
        <begin position="610"/>
        <end position="650"/>
    </location>
</feature>
<dbReference type="Gene3D" id="3.30.40.10">
    <property type="entry name" value="Zinc/RING finger domain, C3HC4 (zinc finger)"/>
    <property type="match status" value="1"/>
</dbReference>
<feature type="domain" description="RING-type" evidence="9">
    <location>
        <begin position="132"/>
        <end position="169"/>
    </location>
</feature>
<evidence type="ECO:0000259" key="9">
    <source>
        <dbReference type="PROSITE" id="PS50089"/>
    </source>
</evidence>
<keyword evidence="3" id="KW-0677">Repeat</keyword>
<dbReference type="OrthoDB" id="273771at2759"/>
<evidence type="ECO:0000256" key="3">
    <source>
        <dbReference type="ARBA" id="ARBA00022737"/>
    </source>
</evidence>
<keyword evidence="5" id="KW-0862">Zinc</keyword>
<dbReference type="AlphaFoldDB" id="A0A0L0FL70"/>
<accession>A0A0L0FL70</accession>
<dbReference type="eggNOG" id="ENOG502QQ8V">
    <property type="taxonomic scope" value="Eukaryota"/>
</dbReference>
<dbReference type="GO" id="GO:0008270">
    <property type="term" value="F:zinc ion binding"/>
    <property type="evidence" value="ECO:0007669"/>
    <property type="project" value="UniProtKB-KW"/>
</dbReference>
<evidence type="ECO:0000256" key="8">
    <source>
        <dbReference type="SAM" id="MobiDB-lite"/>
    </source>
</evidence>
<name>A0A0L0FL70_9EUKA</name>
<dbReference type="CDD" id="cd00200">
    <property type="entry name" value="WD40"/>
    <property type="match status" value="1"/>
</dbReference>
<keyword evidence="2" id="KW-0479">Metal-binding</keyword>
<dbReference type="CDD" id="cd16504">
    <property type="entry name" value="RING-HC_COP1"/>
    <property type="match status" value="1"/>
</dbReference>
<dbReference type="Pfam" id="PF00400">
    <property type="entry name" value="WD40"/>
    <property type="match status" value="5"/>
</dbReference>
<evidence type="ECO:0000256" key="4">
    <source>
        <dbReference type="ARBA" id="ARBA00022771"/>
    </source>
</evidence>
<feature type="repeat" description="WD" evidence="7">
    <location>
        <begin position="430"/>
        <end position="464"/>
    </location>
</feature>
<dbReference type="InterPro" id="IPR020472">
    <property type="entry name" value="WD40_PAC1"/>
</dbReference>
<dbReference type="PROSITE" id="PS50082">
    <property type="entry name" value="WD_REPEATS_2"/>
    <property type="match status" value="3"/>
</dbReference>
<dbReference type="InterPro" id="IPR013083">
    <property type="entry name" value="Znf_RING/FYVE/PHD"/>
</dbReference>
<dbReference type="STRING" id="667725.A0A0L0FL70"/>
<feature type="region of interest" description="Disordered" evidence="8">
    <location>
        <begin position="101"/>
        <end position="124"/>
    </location>
</feature>
<protein>
    <recommendedName>
        <fullName evidence="9">RING-type domain-containing protein</fullName>
    </recommendedName>
</protein>
<dbReference type="Gene3D" id="2.130.10.10">
    <property type="entry name" value="YVTN repeat-like/Quinoprotein amine dehydrogenase"/>
    <property type="match status" value="1"/>
</dbReference>
<evidence type="ECO:0000313" key="10">
    <source>
        <dbReference type="EMBL" id="KNC77537.1"/>
    </source>
</evidence>
<dbReference type="PRINTS" id="PR00320">
    <property type="entry name" value="GPROTEINBRPT"/>
</dbReference>
<dbReference type="InterPro" id="IPR001841">
    <property type="entry name" value="Znf_RING"/>
</dbReference>
<dbReference type="GO" id="GO:0061630">
    <property type="term" value="F:ubiquitin protein ligase activity"/>
    <property type="evidence" value="ECO:0007669"/>
    <property type="project" value="InterPro"/>
</dbReference>
<dbReference type="PANTHER" id="PTHR44080">
    <property type="entry name" value="E3 UBIQUITIN-PROTEIN LIGASE COP1"/>
    <property type="match status" value="1"/>
</dbReference>
<feature type="repeat" description="WD" evidence="7">
    <location>
        <begin position="524"/>
        <end position="566"/>
    </location>
</feature>
<dbReference type="GO" id="GO:0043161">
    <property type="term" value="P:proteasome-mediated ubiquitin-dependent protein catabolic process"/>
    <property type="evidence" value="ECO:0007669"/>
    <property type="project" value="TreeGrafter"/>
</dbReference>